<gene>
    <name evidence="1" type="ORF">NC653_005913</name>
</gene>
<evidence type="ECO:0000313" key="2">
    <source>
        <dbReference type="Proteomes" id="UP001164929"/>
    </source>
</evidence>
<accession>A0AAD6WCF4</accession>
<reference evidence="1" key="1">
    <citation type="journal article" date="2023" name="Mol. Ecol. Resour.">
        <title>Chromosome-level genome assembly of a triploid poplar Populus alba 'Berolinensis'.</title>
        <authorList>
            <person name="Chen S."/>
            <person name="Yu Y."/>
            <person name="Wang X."/>
            <person name="Wang S."/>
            <person name="Zhang T."/>
            <person name="Zhou Y."/>
            <person name="He R."/>
            <person name="Meng N."/>
            <person name="Wang Y."/>
            <person name="Liu W."/>
            <person name="Liu Z."/>
            <person name="Liu J."/>
            <person name="Guo Q."/>
            <person name="Huang H."/>
            <person name="Sederoff R.R."/>
            <person name="Wang G."/>
            <person name="Qu G."/>
            <person name="Chen S."/>
        </authorList>
    </citation>
    <scope>NUCLEOTIDE SEQUENCE</scope>
    <source>
        <strain evidence="1">SC-2020</strain>
    </source>
</reference>
<dbReference type="AlphaFoldDB" id="A0AAD6WCF4"/>
<comment type="caution">
    <text evidence="1">The sequence shown here is derived from an EMBL/GenBank/DDBJ whole genome shotgun (WGS) entry which is preliminary data.</text>
</comment>
<sequence length="83" mass="9478">MQKHTACILQSEASRYQGAHQLTVPGCHTNLFPEFNLQDKLYTTNSRKERKETAIEGPKKGRNGIEFFTGLACLNLLHYLEHC</sequence>
<name>A0AAD6WCF4_9ROSI</name>
<evidence type="ECO:0000313" key="1">
    <source>
        <dbReference type="EMBL" id="KAJ7006696.1"/>
    </source>
</evidence>
<keyword evidence="2" id="KW-1185">Reference proteome</keyword>
<organism evidence="1 2">
    <name type="scientific">Populus alba x Populus x berolinensis</name>
    <dbReference type="NCBI Taxonomy" id="444605"/>
    <lineage>
        <taxon>Eukaryota</taxon>
        <taxon>Viridiplantae</taxon>
        <taxon>Streptophyta</taxon>
        <taxon>Embryophyta</taxon>
        <taxon>Tracheophyta</taxon>
        <taxon>Spermatophyta</taxon>
        <taxon>Magnoliopsida</taxon>
        <taxon>eudicotyledons</taxon>
        <taxon>Gunneridae</taxon>
        <taxon>Pentapetalae</taxon>
        <taxon>rosids</taxon>
        <taxon>fabids</taxon>
        <taxon>Malpighiales</taxon>
        <taxon>Salicaceae</taxon>
        <taxon>Saliceae</taxon>
        <taxon>Populus</taxon>
    </lineage>
</organism>
<dbReference type="Proteomes" id="UP001164929">
    <property type="component" value="Chromosome 2"/>
</dbReference>
<proteinExistence type="predicted"/>
<protein>
    <submittedName>
        <fullName evidence="1">Uncharacterized protein</fullName>
    </submittedName>
</protein>
<dbReference type="EMBL" id="JAQIZT010000002">
    <property type="protein sequence ID" value="KAJ7006696.1"/>
    <property type="molecule type" value="Genomic_DNA"/>
</dbReference>